<accession>A0A443HZV8</accession>
<dbReference type="AlphaFoldDB" id="A0A443HZV8"/>
<evidence type="ECO:0000256" key="1">
    <source>
        <dbReference type="SAM" id="MobiDB-lite"/>
    </source>
</evidence>
<reference evidence="2 3" key="1">
    <citation type="journal article" date="2018" name="Front. Microbiol.">
        <title>Genomic and genetic insights into a cosmopolitan fungus, Paecilomyces variotii (Eurotiales).</title>
        <authorList>
            <person name="Urquhart A.S."/>
            <person name="Mondo S.J."/>
            <person name="Makela M.R."/>
            <person name="Hane J.K."/>
            <person name="Wiebenga A."/>
            <person name="He G."/>
            <person name="Mihaltcheva S."/>
            <person name="Pangilinan J."/>
            <person name="Lipzen A."/>
            <person name="Barry K."/>
            <person name="de Vries R.P."/>
            <person name="Grigoriev I.V."/>
            <person name="Idnurm A."/>
        </authorList>
    </citation>
    <scope>NUCLEOTIDE SEQUENCE [LARGE SCALE GENOMIC DNA]</scope>
    <source>
        <strain evidence="2 3">CBS 101075</strain>
    </source>
</reference>
<organism evidence="2 3">
    <name type="scientific">Byssochlamys spectabilis</name>
    <name type="common">Paecilomyces variotii</name>
    <dbReference type="NCBI Taxonomy" id="264951"/>
    <lineage>
        <taxon>Eukaryota</taxon>
        <taxon>Fungi</taxon>
        <taxon>Dikarya</taxon>
        <taxon>Ascomycota</taxon>
        <taxon>Pezizomycotina</taxon>
        <taxon>Eurotiomycetes</taxon>
        <taxon>Eurotiomycetidae</taxon>
        <taxon>Eurotiales</taxon>
        <taxon>Thermoascaceae</taxon>
        <taxon>Paecilomyces</taxon>
    </lineage>
</organism>
<dbReference type="GeneID" id="39599020"/>
<dbReference type="RefSeq" id="XP_028486936.1">
    <property type="nucleotide sequence ID" value="XM_028629743.1"/>
</dbReference>
<feature type="compositionally biased region" description="Basic and acidic residues" evidence="1">
    <location>
        <begin position="299"/>
        <end position="308"/>
    </location>
</feature>
<dbReference type="Gene3D" id="6.10.280.230">
    <property type="match status" value="1"/>
</dbReference>
<dbReference type="STRING" id="264951.A0A443HZV8"/>
<feature type="compositionally biased region" description="Low complexity" evidence="1">
    <location>
        <begin position="209"/>
        <end position="222"/>
    </location>
</feature>
<name>A0A443HZV8_BYSSP</name>
<evidence type="ECO:0000313" key="3">
    <source>
        <dbReference type="Proteomes" id="UP000283841"/>
    </source>
</evidence>
<protein>
    <submittedName>
        <fullName evidence="2">Peroxin-20 Pex20-penicillium chrysogenum</fullName>
    </submittedName>
</protein>
<dbReference type="EMBL" id="RCNU01000002">
    <property type="protein sequence ID" value="RWQ97291.1"/>
    <property type="molecule type" value="Genomic_DNA"/>
</dbReference>
<evidence type="ECO:0000313" key="2">
    <source>
        <dbReference type="EMBL" id="RWQ97291.1"/>
    </source>
</evidence>
<feature type="region of interest" description="Disordered" evidence="1">
    <location>
        <begin position="209"/>
        <end position="228"/>
    </location>
</feature>
<sequence length="344" mass="37677">MADAVCGPSNPLQNFRKHASTDRTLQQDRLTARPSPAQGFRSANLNAGVLDSEFEAFEANLAGPPPSLQHPVPFGVHSRHGPMFSAGESSNWAADFQRLQVSDGPPMHAQHHFQPANISMAGPSQRGWHEEFVRQQQGSPAQLHQPSHSPAFQQPMHYPMTGGMSSFVPHATQAAPQNAHPAETQVFDESSFEAAFAQARAEMELQETTATQETTTVASTPQVDAVSTEQPLEQIRIGSDTIPYVEKDSTEGRVDDSDALAKTAGQLLESVSHDQSQKFKESNFLALMRRIRDREVRVEGDEFRDVEQSLHPGGKYYPADYRSPSNHESQPAANITGDDDAGRS</sequence>
<gene>
    <name evidence="2" type="ORF">C8Q69DRAFT_454958</name>
</gene>
<feature type="region of interest" description="Disordered" evidence="1">
    <location>
        <begin position="299"/>
        <end position="344"/>
    </location>
</feature>
<comment type="caution">
    <text evidence="2">The sequence shown here is derived from an EMBL/GenBank/DDBJ whole genome shotgun (WGS) entry which is preliminary data.</text>
</comment>
<dbReference type="VEuPathDB" id="FungiDB:C8Q69DRAFT_454958"/>
<feature type="compositionally biased region" description="Polar residues" evidence="1">
    <location>
        <begin position="323"/>
        <end position="333"/>
    </location>
</feature>
<feature type="region of interest" description="Disordered" evidence="1">
    <location>
        <begin position="1"/>
        <end position="39"/>
    </location>
</feature>
<keyword evidence="3" id="KW-1185">Reference proteome</keyword>
<proteinExistence type="predicted"/>
<dbReference type="Proteomes" id="UP000283841">
    <property type="component" value="Unassembled WGS sequence"/>
</dbReference>